<sequence length="87" mass="9562">MVDHLIQARGVLHLGGFRLRVLFSDGAVRDVDLEKELWGPVFEPLKDVAFFAQAYVDSETWTVCWPNGADIATDTLYEIGVPVAAAA</sequence>
<name>A0A6V8LYH1_9BACT</name>
<proteinExistence type="predicted"/>
<gene>
    <name evidence="1" type="ORF">NNJEOMEG_02932</name>
</gene>
<evidence type="ECO:0000313" key="1">
    <source>
        <dbReference type="EMBL" id="GFK95079.1"/>
    </source>
</evidence>
<dbReference type="InterPro" id="IPR036782">
    <property type="entry name" value="NE0471-like_N"/>
</dbReference>
<dbReference type="SUPFAM" id="SSF143880">
    <property type="entry name" value="NE0471 N-terminal domain-like"/>
    <property type="match status" value="1"/>
</dbReference>
<dbReference type="Gene3D" id="3.30.2020.10">
    <property type="entry name" value="NE0471-like N-terminal domain"/>
    <property type="match status" value="1"/>
</dbReference>
<organism evidence="1 2">
    <name type="scientific">Fundidesulfovibrio magnetotacticus</name>
    <dbReference type="NCBI Taxonomy" id="2730080"/>
    <lineage>
        <taxon>Bacteria</taxon>
        <taxon>Pseudomonadati</taxon>
        <taxon>Thermodesulfobacteriota</taxon>
        <taxon>Desulfovibrionia</taxon>
        <taxon>Desulfovibrionales</taxon>
        <taxon>Desulfovibrionaceae</taxon>
        <taxon>Fundidesulfovibrio</taxon>
    </lineage>
</organism>
<reference evidence="1 2" key="1">
    <citation type="submission" date="2020-04" db="EMBL/GenBank/DDBJ databases">
        <authorList>
            <consortium name="Desulfovibrio sp. FSS-1 genome sequencing consortium"/>
            <person name="Shimoshige H."/>
            <person name="Kobayashi H."/>
            <person name="Maekawa T."/>
        </authorList>
    </citation>
    <scope>NUCLEOTIDE SEQUENCE [LARGE SCALE GENOMIC DNA]</scope>
    <source>
        <strain evidence="1 2">SIID29052-01</strain>
    </source>
</reference>
<evidence type="ECO:0000313" key="2">
    <source>
        <dbReference type="Proteomes" id="UP000494245"/>
    </source>
</evidence>
<dbReference type="RefSeq" id="WP_173085783.1">
    <property type="nucleotide sequence ID" value="NZ_BLTE01000014.1"/>
</dbReference>
<accession>A0A6V8LYH1</accession>
<dbReference type="Proteomes" id="UP000494245">
    <property type="component" value="Unassembled WGS sequence"/>
</dbReference>
<dbReference type="InterPro" id="IPR018841">
    <property type="entry name" value="DUF2442"/>
</dbReference>
<dbReference type="Pfam" id="PF10387">
    <property type="entry name" value="DUF2442"/>
    <property type="match status" value="1"/>
</dbReference>
<dbReference type="AlphaFoldDB" id="A0A6V8LYH1"/>
<comment type="caution">
    <text evidence="1">The sequence shown here is derived from an EMBL/GenBank/DDBJ whole genome shotgun (WGS) entry which is preliminary data.</text>
</comment>
<evidence type="ECO:0008006" key="3">
    <source>
        <dbReference type="Google" id="ProtNLM"/>
    </source>
</evidence>
<keyword evidence="2" id="KW-1185">Reference proteome</keyword>
<dbReference type="EMBL" id="BLTE01000014">
    <property type="protein sequence ID" value="GFK95079.1"/>
    <property type="molecule type" value="Genomic_DNA"/>
</dbReference>
<reference evidence="1 2" key="2">
    <citation type="submission" date="2020-05" db="EMBL/GenBank/DDBJ databases">
        <title>Draft genome sequence of Desulfovibrio sp. strainFSS-1.</title>
        <authorList>
            <person name="Shimoshige H."/>
            <person name="Kobayashi H."/>
            <person name="Maekawa T."/>
        </authorList>
    </citation>
    <scope>NUCLEOTIDE SEQUENCE [LARGE SCALE GENOMIC DNA]</scope>
    <source>
        <strain evidence="1 2">SIID29052-01</strain>
    </source>
</reference>
<protein>
    <recommendedName>
        <fullName evidence="3">DUF2442 domain-containing protein</fullName>
    </recommendedName>
</protein>